<dbReference type="Proteomes" id="UP000501058">
    <property type="component" value="Chromosome"/>
</dbReference>
<sequence>MTEQLRLKRVYEEASSDDGFRVLVDRLWPRGESRAKADLDLWDKDVAPSTELRDWFGHDPARFAEFTARYRAELSGSDALDHLVGLLEPHALVTLLFGARDTVHNQAVVLADVLAERLGVPAPTAVS</sequence>
<name>A0A6G7YA69_9ACTN</name>
<dbReference type="KEGG" id="prv:G7070_16115"/>
<keyword evidence="2" id="KW-1185">Reference proteome</keyword>
<dbReference type="PANTHER" id="PTHR36849">
    <property type="entry name" value="CYTOPLASMIC PROTEIN-RELATED"/>
    <property type="match status" value="1"/>
</dbReference>
<evidence type="ECO:0000313" key="2">
    <source>
        <dbReference type="Proteomes" id="UP000501058"/>
    </source>
</evidence>
<dbReference type="EMBL" id="CP049865">
    <property type="protein sequence ID" value="QIK73507.1"/>
    <property type="molecule type" value="Genomic_DNA"/>
</dbReference>
<proteinExistence type="predicted"/>
<dbReference type="AlphaFoldDB" id="A0A6G7YA69"/>
<evidence type="ECO:0000313" key="1">
    <source>
        <dbReference type="EMBL" id="QIK73507.1"/>
    </source>
</evidence>
<dbReference type="PANTHER" id="PTHR36849:SF1">
    <property type="entry name" value="CYTOPLASMIC PROTEIN"/>
    <property type="match status" value="1"/>
</dbReference>
<organism evidence="1 2">
    <name type="scientific">Propioniciclava coleopterorum</name>
    <dbReference type="NCBI Taxonomy" id="2714937"/>
    <lineage>
        <taxon>Bacteria</taxon>
        <taxon>Bacillati</taxon>
        <taxon>Actinomycetota</taxon>
        <taxon>Actinomycetes</taxon>
        <taxon>Propionibacteriales</taxon>
        <taxon>Propionibacteriaceae</taxon>
        <taxon>Propioniciclava</taxon>
    </lineage>
</organism>
<dbReference type="Pfam" id="PF22752">
    <property type="entry name" value="DUF488-N3i"/>
    <property type="match status" value="1"/>
</dbReference>
<gene>
    <name evidence="1" type="ORF">G7070_16115</name>
</gene>
<accession>A0A6G7YA69</accession>
<protein>
    <submittedName>
        <fullName evidence="1">DUF488 family protein</fullName>
    </submittedName>
</protein>
<reference evidence="1 2" key="1">
    <citation type="submission" date="2020-03" db="EMBL/GenBank/DDBJ databases">
        <title>Propioniciclava sp. nov., isolated from Hydrophilus acuminatus.</title>
        <authorList>
            <person name="Hyun D.-W."/>
            <person name="Bae J.-W."/>
        </authorList>
    </citation>
    <scope>NUCLEOTIDE SEQUENCE [LARGE SCALE GENOMIC DNA]</scope>
    <source>
        <strain evidence="1 2">HDW11</strain>
    </source>
</reference>
<dbReference type="RefSeq" id="WP_166234576.1">
    <property type="nucleotide sequence ID" value="NZ_CP049865.1"/>
</dbReference>
<dbReference type="InterPro" id="IPR052552">
    <property type="entry name" value="YeaO-like"/>
</dbReference>